<evidence type="ECO:0000313" key="5">
    <source>
        <dbReference type="Proteomes" id="UP000803884"/>
    </source>
</evidence>
<keyword evidence="1" id="KW-0479">Metal-binding</keyword>
<keyword evidence="5" id="KW-1185">Reference proteome</keyword>
<dbReference type="InterPro" id="IPR001878">
    <property type="entry name" value="Znf_CCHC"/>
</dbReference>
<keyword evidence="1" id="KW-0863">Zinc-finger</keyword>
<evidence type="ECO:0000256" key="1">
    <source>
        <dbReference type="PROSITE-ProRule" id="PRU00047"/>
    </source>
</evidence>
<evidence type="ECO:0000259" key="3">
    <source>
        <dbReference type="PROSITE" id="PS50158"/>
    </source>
</evidence>
<evidence type="ECO:0000256" key="2">
    <source>
        <dbReference type="SAM" id="MobiDB-lite"/>
    </source>
</evidence>
<feature type="compositionally biased region" description="Basic residues" evidence="2">
    <location>
        <begin position="30"/>
        <end position="42"/>
    </location>
</feature>
<name>A0AB34KCJ7_9PEZI</name>
<dbReference type="EMBL" id="JAAQHG020000524">
    <property type="protein sequence ID" value="KAL1581612.1"/>
    <property type="molecule type" value="Genomic_DNA"/>
</dbReference>
<feature type="compositionally biased region" description="Polar residues" evidence="2">
    <location>
        <begin position="64"/>
        <end position="73"/>
    </location>
</feature>
<dbReference type="AlphaFoldDB" id="A0AB34KCJ7"/>
<accession>A0AB34KCJ7</accession>
<gene>
    <name evidence="4" type="ORF">WHR41_09676</name>
</gene>
<comment type="caution">
    <text evidence="4">The sequence shown here is derived from an EMBL/GenBank/DDBJ whole genome shotgun (WGS) entry which is preliminary data.</text>
</comment>
<proteinExistence type="predicted"/>
<evidence type="ECO:0000313" key="4">
    <source>
        <dbReference type="EMBL" id="KAL1581612.1"/>
    </source>
</evidence>
<sequence>MTKGIGAMAHSVTLLTAENRTLQKANQALSRRRRAKESRVRHGGALTAQSARGILAQKHREEQQGQGAVENQSRSSEWLVPIRRCRKCGKPGHNIRTCQLEIELPTAKVTSRF</sequence>
<keyword evidence="1" id="KW-0862">Zinc</keyword>
<dbReference type="PROSITE" id="PS50158">
    <property type="entry name" value="ZF_CCHC"/>
    <property type="match status" value="1"/>
</dbReference>
<dbReference type="GO" id="GO:0008270">
    <property type="term" value="F:zinc ion binding"/>
    <property type="evidence" value="ECO:0007669"/>
    <property type="project" value="UniProtKB-KW"/>
</dbReference>
<organism evidence="4 5">
    <name type="scientific">Cladosporium halotolerans</name>
    <dbReference type="NCBI Taxonomy" id="1052096"/>
    <lineage>
        <taxon>Eukaryota</taxon>
        <taxon>Fungi</taxon>
        <taxon>Dikarya</taxon>
        <taxon>Ascomycota</taxon>
        <taxon>Pezizomycotina</taxon>
        <taxon>Dothideomycetes</taxon>
        <taxon>Dothideomycetidae</taxon>
        <taxon>Cladosporiales</taxon>
        <taxon>Cladosporiaceae</taxon>
        <taxon>Cladosporium</taxon>
    </lineage>
</organism>
<feature type="region of interest" description="Disordered" evidence="2">
    <location>
        <begin position="28"/>
        <end position="73"/>
    </location>
</feature>
<protein>
    <recommendedName>
        <fullName evidence="3">CCHC-type domain-containing protein</fullName>
    </recommendedName>
</protein>
<dbReference type="Proteomes" id="UP000803884">
    <property type="component" value="Unassembled WGS sequence"/>
</dbReference>
<feature type="domain" description="CCHC-type" evidence="3">
    <location>
        <begin position="83"/>
        <end position="98"/>
    </location>
</feature>
<dbReference type="RefSeq" id="XP_069224722.1">
    <property type="nucleotide sequence ID" value="XM_069378278.1"/>
</dbReference>
<dbReference type="GO" id="GO:0003676">
    <property type="term" value="F:nucleic acid binding"/>
    <property type="evidence" value="ECO:0007669"/>
    <property type="project" value="InterPro"/>
</dbReference>
<dbReference type="GeneID" id="96011116"/>
<reference evidence="4 5" key="1">
    <citation type="journal article" date="2020" name="Microbiol. Resour. Announc.">
        <title>Draft Genome Sequence of a Cladosporium Species Isolated from the Mesophotic Ascidian Didemnum maculosum.</title>
        <authorList>
            <person name="Gioti A."/>
            <person name="Siaperas R."/>
            <person name="Nikolaivits E."/>
            <person name="Le Goff G."/>
            <person name="Ouazzani J."/>
            <person name="Kotoulas G."/>
            <person name="Topakas E."/>
        </authorList>
    </citation>
    <scope>NUCLEOTIDE SEQUENCE [LARGE SCALE GENOMIC DNA]</scope>
    <source>
        <strain evidence="4 5">TM138-S3</strain>
    </source>
</reference>